<feature type="region of interest" description="Disordered" evidence="3">
    <location>
        <begin position="215"/>
        <end position="251"/>
    </location>
</feature>
<gene>
    <name evidence="6" type="ORF">EDS130_LOCUS13953</name>
    <name evidence="7" type="ORF">XAT740_LOCUS18261</name>
</gene>
<dbReference type="PANTHER" id="PTHR12555:SF13">
    <property type="entry name" value="UBIQUITIN RECOGNITION FACTOR IN ER-ASSOCIATED DEGRADATION PROTEIN 1"/>
    <property type="match status" value="1"/>
</dbReference>
<dbReference type="Pfam" id="PF03152">
    <property type="entry name" value="UFD1_N1"/>
    <property type="match status" value="1"/>
</dbReference>
<dbReference type="InterPro" id="IPR004854">
    <property type="entry name" value="Ufd1-like"/>
</dbReference>
<accession>A0A814FKJ4</accession>
<dbReference type="EMBL" id="CAJNOR010001214">
    <property type="protein sequence ID" value="CAF1099239.1"/>
    <property type="molecule type" value="Genomic_DNA"/>
</dbReference>
<comment type="caution">
    <text evidence="6">The sequence shown here is derived from an EMBL/GenBank/DDBJ whole genome shotgun (WGS) entry which is preliminary data.</text>
</comment>
<feature type="compositionally biased region" description="Basic and acidic residues" evidence="3">
    <location>
        <begin position="228"/>
        <end position="245"/>
    </location>
</feature>
<dbReference type="InterPro" id="IPR055417">
    <property type="entry name" value="UFD1_N1"/>
</dbReference>
<dbReference type="GO" id="GO:0031593">
    <property type="term" value="F:polyubiquitin modification-dependent protein binding"/>
    <property type="evidence" value="ECO:0007669"/>
    <property type="project" value="TreeGrafter"/>
</dbReference>
<feature type="domain" description="Ubiquitin fusion degradation protein UFD1 N-terminal subdomain 1" evidence="4">
    <location>
        <begin position="16"/>
        <end position="111"/>
    </location>
</feature>
<keyword evidence="8" id="KW-1185">Reference proteome</keyword>
<dbReference type="GO" id="GO:0034098">
    <property type="term" value="C:VCP-NPL4-UFD1 AAA ATPase complex"/>
    <property type="evidence" value="ECO:0007669"/>
    <property type="project" value="TreeGrafter"/>
</dbReference>
<dbReference type="EMBL" id="CAJNOJ010000056">
    <property type="protein sequence ID" value="CAF0982583.1"/>
    <property type="molecule type" value="Genomic_DNA"/>
</dbReference>
<evidence type="ECO:0008006" key="10">
    <source>
        <dbReference type="Google" id="ProtNLM"/>
    </source>
</evidence>
<proteinExistence type="inferred from homology"/>
<evidence type="ECO:0000259" key="4">
    <source>
        <dbReference type="Pfam" id="PF03152"/>
    </source>
</evidence>
<evidence type="ECO:0000313" key="9">
    <source>
        <dbReference type="Proteomes" id="UP000663852"/>
    </source>
</evidence>
<evidence type="ECO:0000313" key="6">
    <source>
        <dbReference type="EMBL" id="CAF0982583.1"/>
    </source>
</evidence>
<comment type="similarity">
    <text evidence="1">Belongs to the UFD1 family.</text>
</comment>
<dbReference type="InterPro" id="IPR042299">
    <property type="entry name" value="Ufd1-like_Nn"/>
</dbReference>
<dbReference type="PANTHER" id="PTHR12555">
    <property type="entry name" value="UBIQUITIN FUSION DEGRADATON PROTEIN 1"/>
    <property type="match status" value="1"/>
</dbReference>
<dbReference type="Gene3D" id="2.40.40.50">
    <property type="entry name" value="Ubiquitin fusion degradation protein UFD1, N-terminal domain"/>
    <property type="match status" value="1"/>
</dbReference>
<dbReference type="GO" id="GO:0006511">
    <property type="term" value="P:ubiquitin-dependent protein catabolic process"/>
    <property type="evidence" value="ECO:0007669"/>
    <property type="project" value="InterPro"/>
</dbReference>
<evidence type="ECO:0000259" key="5">
    <source>
        <dbReference type="Pfam" id="PF24842"/>
    </source>
</evidence>
<dbReference type="InterPro" id="IPR055418">
    <property type="entry name" value="UFD1_N2"/>
</dbReference>
<reference evidence="6" key="1">
    <citation type="submission" date="2021-02" db="EMBL/GenBank/DDBJ databases">
        <authorList>
            <person name="Nowell W R."/>
        </authorList>
    </citation>
    <scope>NUCLEOTIDE SEQUENCE</scope>
</reference>
<evidence type="ECO:0000313" key="8">
    <source>
        <dbReference type="Proteomes" id="UP000663828"/>
    </source>
</evidence>
<dbReference type="AlphaFoldDB" id="A0A814FKJ4"/>
<dbReference type="Proteomes" id="UP000663828">
    <property type="component" value="Unassembled WGS sequence"/>
</dbReference>
<keyword evidence="2" id="KW-0833">Ubl conjugation pathway</keyword>
<name>A0A814FKJ4_ADIRI</name>
<dbReference type="Pfam" id="PF24842">
    <property type="entry name" value="UFD1_N2"/>
    <property type="match status" value="1"/>
</dbReference>
<dbReference type="Proteomes" id="UP000663852">
    <property type="component" value="Unassembled WGS sequence"/>
</dbReference>
<evidence type="ECO:0000256" key="3">
    <source>
        <dbReference type="SAM" id="MobiDB-lite"/>
    </source>
</evidence>
<evidence type="ECO:0000256" key="1">
    <source>
        <dbReference type="ARBA" id="ARBA00006043"/>
    </source>
</evidence>
<evidence type="ECO:0000256" key="2">
    <source>
        <dbReference type="ARBA" id="ARBA00022786"/>
    </source>
</evidence>
<sequence length="304" mass="34829">MFYDDNDYSSDDDNRFHAVYHCYSPAFLTDREQTNIEHGGKILLPQTALEQLIDQARIMLFKLTNRKQNRSTHCGVLEFLQSSDPVCHIPYWMMRHLSLNEGDVIHVECISSIPPASFARFQPQCRDFLDLSNPKAVLERVLRSFSCLTKGDLISINYLGRNYELAVLELKPADVVSIIECDMEVDFAPSVDQTESKSTSTTAKHQALVKSSLTSAPFHGQGNRLNGKLKDTDQEEQQRHAESSRRRGQPNYDYKCGLLQFPRAPLHSLDNDMNEIFERNTSAIFQPFTGEKKILRQLRTEQPK</sequence>
<protein>
    <recommendedName>
        <fullName evidence="10">Ubiquitin fusion degradaton protein</fullName>
    </recommendedName>
</protein>
<dbReference type="OrthoDB" id="422728at2759"/>
<feature type="domain" description="Ubiquitin fusion degradation protein UFD1 N-terminal subdomain 2" evidence="5">
    <location>
        <begin position="116"/>
        <end position="189"/>
    </location>
</feature>
<dbReference type="GO" id="GO:0036503">
    <property type="term" value="P:ERAD pathway"/>
    <property type="evidence" value="ECO:0007669"/>
    <property type="project" value="TreeGrafter"/>
</dbReference>
<evidence type="ECO:0000313" key="7">
    <source>
        <dbReference type="EMBL" id="CAF1099239.1"/>
    </source>
</evidence>
<dbReference type="Gene3D" id="3.10.330.10">
    <property type="match status" value="1"/>
</dbReference>
<organism evidence="6 9">
    <name type="scientific">Adineta ricciae</name>
    <name type="common">Rotifer</name>
    <dbReference type="NCBI Taxonomy" id="249248"/>
    <lineage>
        <taxon>Eukaryota</taxon>
        <taxon>Metazoa</taxon>
        <taxon>Spiralia</taxon>
        <taxon>Gnathifera</taxon>
        <taxon>Rotifera</taxon>
        <taxon>Eurotatoria</taxon>
        <taxon>Bdelloidea</taxon>
        <taxon>Adinetida</taxon>
        <taxon>Adinetidae</taxon>
        <taxon>Adineta</taxon>
    </lineage>
</organism>